<accession>L0DNV3</accession>
<dbReference type="NCBIfam" id="TIGR02532">
    <property type="entry name" value="IV_pilin_GFxxxE"/>
    <property type="match status" value="1"/>
</dbReference>
<dbReference type="PROSITE" id="PS00409">
    <property type="entry name" value="PROKAR_NTER_METHYL"/>
    <property type="match status" value="1"/>
</dbReference>
<dbReference type="eggNOG" id="COG4970">
    <property type="taxonomic scope" value="Bacteria"/>
</dbReference>
<evidence type="ECO:0000256" key="1">
    <source>
        <dbReference type="SAM" id="Phobius"/>
    </source>
</evidence>
<evidence type="ECO:0000313" key="3">
    <source>
        <dbReference type="Proteomes" id="UP000010798"/>
    </source>
</evidence>
<name>L0DNV3_SINAD</name>
<dbReference type="RefSeq" id="WP_015249616.1">
    <property type="nucleotide sequence ID" value="NC_019892.1"/>
</dbReference>
<dbReference type="SUPFAM" id="SSF54523">
    <property type="entry name" value="Pili subunits"/>
    <property type="match status" value="1"/>
</dbReference>
<sequence>MRVQERHYPRSGFTLVEILVVLAIILLASLIALPTIVTSLNGRQVTDAARIFTGALVGARDSAIRYNEPRGIRLLPDPTLTINDPTSGINLQLCYNRIIPIEPAGDYAEGRISIGPQYYVKGTPNSTTFPPIAYTKPNGTTYPYPFYESSAISKVLMVEEAPYLGGFSTSVVQPNAPTNWYWNVRVGDKIKIGGVGRAYTVVGPCTVHPLGTGTNKGNPEMFVNVGPPGATSPLKRAYYPPPSTVLTPDLLKPFATATPEFLFLVNGEDDDGDGYVDEGWDGFDQNTNGVIDELAEWETEKWVGALTTDALLDIPTNTPVGSPSSDWIFVNYQKGAQDVPYVIQRQPVPSQGAREMMLPAGMVIDATTWNSTRERSRIPISLGSLNCDVMVNPNGLFVPTTQYSTPTSADPSPYLHFWITDRNDVYPRGALWGMTSGVPNHNPDDPKPLNDYVFYELPMTKDAMGVTSGSVVQPATQGGFYPGANTVFPVLKADRRLVTMFAQSGLVVTNTIEPVPPTTPAVSGEGFNIANVGYPFLRAQQGLREAR</sequence>
<dbReference type="KEGG" id="saci:Sinac_6455"/>
<dbReference type="InterPro" id="IPR012902">
    <property type="entry name" value="N_methyl_site"/>
</dbReference>
<dbReference type="Pfam" id="PF07963">
    <property type="entry name" value="N_methyl"/>
    <property type="match status" value="1"/>
</dbReference>
<organism evidence="2 3">
    <name type="scientific">Singulisphaera acidiphila (strain ATCC BAA-1392 / DSM 18658 / VKM B-2454 / MOB10)</name>
    <dbReference type="NCBI Taxonomy" id="886293"/>
    <lineage>
        <taxon>Bacteria</taxon>
        <taxon>Pseudomonadati</taxon>
        <taxon>Planctomycetota</taxon>
        <taxon>Planctomycetia</taxon>
        <taxon>Isosphaerales</taxon>
        <taxon>Isosphaeraceae</taxon>
        <taxon>Singulisphaera</taxon>
    </lineage>
</organism>
<dbReference type="HOGENOM" id="CLU_502298_0_0_0"/>
<feature type="transmembrane region" description="Helical" evidence="1">
    <location>
        <begin position="12"/>
        <end position="33"/>
    </location>
</feature>
<dbReference type="InterPro" id="IPR045584">
    <property type="entry name" value="Pilin-like"/>
</dbReference>
<keyword evidence="3" id="KW-1185">Reference proteome</keyword>
<reference evidence="2 3" key="1">
    <citation type="submission" date="2012-02" db="EMBL/GenBank/DDBJ databases">
        <title>Complete sequence of chromosome of Singulisphaera acidiphila DSM 18658.</title>
        <authorList>
            <consortium name="US DOE Joint Genome Institute (JGI-PGF)"/>
            <person name="Lucas S."/>
            <person name="Copeland A."/>
            <person name="Lapidus A."/>
            <person name="Glavina del Rio T."/>
            <person name="Dalin E."/>
            <person name="Tice H."/>
            <person name="Bruce D."/>
            <person name="Goodwin L."/>
            <person name="Pitluck S."/>
            <person name="Peters L."/>
            <person name="Ovchinnikova G."/>
            <person name="Chertkov O."/>
            <person name="Kyrpides N."/>
            <person name="Mavromatis K."/>
            <person name="Ivanova N."/>
            <person name="Brettin T."/>
            <person name="Detter J.C."/>
            <person name="Han C."/>
            <person name="Larimer F."/>
            <person name="Land M."/>
            <person name="Hauser L."/>
            <person name="Markowitz V."/>
            <person name="Cheng J.-F."/>
            <person name="Hugenholtz P."/>
            <person name="Woyke T."/>
            <person name="Wu D."/>
            <person name="Tindall B."/>
            <person name="Pomrenke H."/>
            <person name="Brambilla E."/>
            <person name="Klenk H.-P."/>
            <person name="Eisen J.A."/>
        </authorList>
    </citation>
    <scope>NUCLEOTIDE SEQUENCE [LARGE SCALE GENOMIC DNA]</scope>
    <source>
        <strain evidence="3">ATCC BAA-1392 / DSM 18658 / VKM B-2454 / MOB10</strain>
    </source>
</reference>
<dbReference type="STRING" id="886293.Sinac_6455"/>
<evidence type="ECO:0000313" key="2">
    <source>
        <dbReference type="EMBL" id="AGA30533.1"/>
    </source>
</evidence>
<dbReference type="Proteomes" id="UP000010798">
    <property type="component" value="Chromosome"/>
</dbReference>
<dbReference type="OrthoDB" id="273976at2"/>
<keyword evidence="1" id="KW-0812">Transmembrane</keyword>
<protein>
    <submittedName>
        <fullName evidence="2">Prepilin-type N-terminal cleavage/methylation domain-containing protein</fullName>
    </submittedName>
</protein>
<keyword evidence="1" id="KW-1133">Transmembrane helix</keyword>
<keyword evidence="1" id="KW-0472">Membrane</keyword>
<proteinExistence type="predicted"/>
<dbReference type="EMBL" id="CP003364">
    <property type="protein sequence ID" value="AGA30533.1"/>
    <property type="molecule type" value="Genomic_DNA"/>
</dbReference>
<gene>
    <name evidence="2" type="ordered locus">Sinac_6455</name>
</gene>
<dbReference type="AlphaFoldDB" id="L0DNV3"/>